<evidence type="ECO:0000313" key="2">
    <source>
        <dbReference type="EMBL" id="RSM00235.1"/>
    </source>
</evidence>
<keyword evidence="3" id="KW-1185">Reference proteome</keyword>
<dbReference type="Gene3D" id="3.50.50.60">
    <property type="entry name" value="FAD/NAD(P)-binding domain"/>
    <property type="match status" value="1"/>
</dbReference>
<dbReference type="Gene3D" id="3.90.660.10">
    <property type="match status" value="1"/>
</dbReference>
<dbReference type="AlphaFoldDB" id="A0A428TE40"/>
<feature type="domain" description="Amine oxidase" evidence="1">
    <location>
        <begin position="12"/>
        <end position="75"/>
    </location>
</feature>
<accession>A0A428TE40</accession>
<proteinExistence type="predicted"/>
<evidence type="ECO:0000259" key="1">
    <source>
        <dbReference type="Pfam" id="PF01593"/>
    </source>
</evidence>
<dbReference type="EMBL" id="NIZV01000209">
    <property type="protein sequence ID" value="RSM00235.1"/>
    <property type="molecule type" value="Genomic_DNA"/>
</dbReference>
<name>A0A428TE40_9HYPO</name>
<comment type="caution">
    <text evidence="2">The sequence shown here is derived from an EMBL/GenBank/DDBJ whole genome shotgun (WGS) entry which is preliminary data.</text>
</comment>
<dbReference type="InterPro" id="IPR050281">
    <property type="entry name" value="Flavin_monoamine_oxidase"/>
</dbReference>
<dbReference type="GO" id="GO:0016491">
    <property type="term" value="F:oxidoreductase activity"/>
    <property type="evidence" value="ECO:0007669"/>
    <property type="project" value="InterPro"/>
</dbReference>
<protein>
    <recommendedName>
        <fullName evidence="1">Amine oxidase domain-containing protein</fullName>
    </recommendedName>
</protein>
<feature type="non-terminal residue" evidence="2">
    <location>
        <position position="1"/>
    </location>
</feature>
<dbReference type="Pfam" id="PF01593">
    <property type="entry name" value="Amino_oxidase"/>
    <property type="match status" value="1"/>
</dbReference>
<reference evidence="2 3" key="1">
    <citation type="submission" date="2017-06" db="EMBL/GenBank/DDBJ databases">
        <title>Cmopartive genomic analysis of Ambrosia Fusariam Clade fungi.</title>
        <authorList>
            <person name="Stajich J.E."/>
            <person name="Carrillo J."/>
            <person name="Kijimoto T."/>
            <person name="Eskalen A."/>
            <person name="O'Donnell K."/>
            <person name="Kasson M."/>
        </authorList>
    </citation>
    <scope>NUCLEOTIDE SEQUENCE [LARGE SCALE GENOMIC DNA]</scope>
    <source>
        <strain evidence="2 3">NRRL 20438</strain>
    </source>
</reference>
<dbReference type="InterPro" id="IPR002937">
    <property type="entry name" value="Amino_oxidase"/>
</dbReference>
<dbReference type="PANTHER" id="PTHR10742">
    <property type="entry name" value="FLAVIN MONOAMINE OXIDASE"/>
    <property type="match status" value="1"/>
</dbReference>
<evidence type="ECO:0000313" key="3">
    <source>
        <dbReference type="Proteomes" id="UP000288429"/>
    </source>
</evidence>
<organism evidence="2 3">
    <name type="scientific">Fusarium ambrosium</name>
    <dbReference type="NCBI Taxonomy" id="131363"/>
    <lineage>
        <taxon>Eukaryota</taxon>
        <taxon>Fungi</taxon>
        <taxon>Dikarya</taxon>
        <taxon>Ascomycota</taxon>
        <taxon>Pezizomycotina</taxon>
        <taxon>Sordariomycetes</taxon>
        <taxon>Hypocreomycetidae</taxon>
        <taxon>Hypocreales</taxon>
        <taxon>Nectriaceae</taxon>
        <taxon>Fusarium</taxon>
        <taxon>Fusarium solani species complex</taxon>
    </lineage>
</organism>
<dbReference type="Proteomes" id="UP000288429">
    <property type="component" value="Unassembled WGS sequence"/>
</dbReference>
<sequence length="117" mass="13548">GSYRQRGTGWYPRWTKTEWAYGSYSNWPVGMTLEKHQNLRANVNRLWFAGEANSAEFFGYMHGAWFEGQEVGERIARIIGGNETEKSQQMKKYEVLHGTTTLDEYNDSNGWSTPLDD</sequence>
<gene>
    <name evidence="2" type="ORF">CDV31_011856</name>
</gene>
<dbReference type="PANTHER" id="PTHR10742:SF313">
    <property type="entry name" value="AMINE OXIDASE"/>
    <property type="match status" value="1"/>
</dbReference>
<dbReference type="GO" id="GO:0006598">
    <property type="term" value="P:polyamine catabolic process"/>
    <property type="evidence" value="ECO:0007669"/>
    <property type="project" value="TreeGrafter"/>
</dbReference>
<dbReference type="SUPFAM" id="SSF51905">
    <property type="entry name" value="FAD/NAD(P)-binding domain"/>
    <property type="match status" value="1"/>
</dbReference>
<dbReference type="InterPro" id="IPR036188">
    <property type="entry name" value="FAD/NAD-bd_sf"/>
</dbReference>